<evidence type="ECO:0008006" key="3">
    <source>
        <dbReference type="Google" id="ProtNLM"/>
    </source>
</evidence>
<protein>
    <recommendedName>
        <fullName evidence="3">AlpA family phage regulatory protein</fullName>
    </recommendedName>
</protein>
<dbReference type="Pfam" id="PF05930">
    <property type="entry name" value="Phage_AlpA"/>
    <property type="match status" value="1"/>
</dbReference>
<dbReference type="Proteomes" id="UP000325375">
    <property type="component" value="Unassembled WGS sequence"/>
</dbReference>
<dbReference type="InterPro" id="IPR010260">
    <property type="entry name" value="AlpA"/>
</dbReference>
<name>A0A5E7DP16_PSEFL</name>
<dbReference type="EMBL" id="CABVHX010000020">
    <property type="protein sequence ID" value="VVO18316.1"/>
    <property type="molecule type" value="Genomic_DNA"/>
</dbReference>
<accession>A0A5E7DP16</accession>
<sequence length="117" mass="12583">MTASNPVKKAIELSASAASITDRRNSANSPQSQINASDWDLSRYDPAATLIRINQVMALTGIGRATVYKLMNQSESGFPQAVKLTNSNARGAPVAWVLAEVLNWNRARIAARNEVAA</sequence>
<organism evidence="1 2">
    <name type="scientific">Pseudomonas fluorescens</name>
    <dbReference type="NCBI Taxonomy" id="294"/>
    <lineage>
        <taxon>Bacteria</taxon>
        <taxon>Pseudomonadati</taxon>
        <taxon>Pseudomonadota</taxon>
        <taxon>Gammaproteobacteria</taxon>
        <taxon>Pseudomonadales</taxon>
        <taxon>Pseudomonadaceae</taxon>
        <taxon>Pseudomonas</taxon>
    </lineage>
</organism>
<evidence type="ECO:0000313" key="2">
    <source>
        <dbReference type="Proteomes" id="UP000325375"/>
    </source>
</evidence>
<reference evidence="1 2" key="1">
    <citation type="submission" date="2019-09" db="EMBL/GenBank/DDBJ databases">
        <authorList>
            <person name="Chandra G."/>
            <person name="Truman W A."/>
        </authorList>
    </citation>
    <scope>NUCLEOTIDE SEQUENCE [LARGE SCALE GENOMIC DNA]</scope>
    <source>
        <strain evidence="1">PS718</strain>
    </source>
</reference>
<proteinExistence type="predicted"/>
<dbReference type="Gene3D" id="1.10.238.160">
    <property type="match status" value="1"/>
</dbReference>
<gene>
    <name evidence="1" type="ORF">PS718_04004</name>
</gene>
<evidence type="ECO:0000313" key="1">
    <source>
        <dbReference type="EMBL" id="VVO18316.1"/>
    </source>
</evidence>
<dbReference type="AlphaFoldDB" id="A0A5E7DP16"/>